<evidence type="ECO:0000256" key="9">
    <source>
        <dbReference type="ARBA" id="ARBA00033070"/>
    </source>
</evidence>
<evidence type="ECO:0000256" key="11">
    <source>
        <dbReference type="HAMAP-Rule" id="MF_00059"/>
    </source>
</evidence>
<dbReference type="Proteomes" id="UP000231246">
    <property type="component" value="Unassembled WGS sequence"/>
</dbReference>
<evidence type="ECO:0000256" key="7">
    <source>
        <dbReference type="ARBA" id="ARBA00023163"/>
    </source>
</evidence>
<comment type="catalytic activity">
    <reaction evidence="10 11">
        <text>RNA(n) + a ribonucleoside 5'-triphosphate = RNA(n+1) + diphosphate</text>
        <dbReference type="Rhea" id="RHEA:21248"/>
        <dbReference type="Rhea" id="RHEA-COMP:14527"/>
        <dbReference type="Rhea" id="RHEA-COMP:17342"/>
        <dbReference type="ChEBI" id="CHEBI:33019"/>
        <dbReference type="ChEBI" id="CHEBI:61557"/>
        <dbReference type="ChEBI" id="CHEBI:140395"/>
        <dbReference type="EC" id="2.7.7.6"/>
    </reaction>
</comment>
<dbReference type="GO" id="GO:0006351">
    <property type="term" value="P:DNA-templated transcription"/>
    <property type="evidence" value="ECO:0007669"/>
    <property type="project" value="UniProtKB-UniRule"/>
</dbReference>
<dbReference type="InterPro" id="IPR011262">
    <property type="entry name" value="DNA-dir_RNA_pol_insert"/>
</dbReference>
<feature type="region of interest" description="Alpha N-terminal domain (alpha-NTD)" evidence="11">
    <location>
        <begin position="1"/>
        <end position="232"/>
    </location>
</feature>
<evidence type="ECO:0000256" key="10">
    <source>
        <dbReference type="ARBA" id="ARBA00048552"/>
    </source>
</evidence>
<evidence type="ECO:0000313" key="13">
    <source>
        <dbReference type="EMBL" id="PIP62126.1"/>
    </source>
</evidence>
<dbReference type="GO" id="GO:0003677">
    <property type="term" value="F:DNA binding"/>
    <property type="evidence" value="ECO:0007669"/>
    <property type="project" value="UniProtKB-UniRule"/>
</dbReference>
<dbReference type="FunFam" id="2.170.120.12:FF:000001">
    <property type="entry name" value="DNA-directed RNA polymerase subunit alpha"/>
    <property type="match status" value="1"/>
</dbReference>
<evidence type="ECO:0000256" key="6">
    <source>
        <dbReference type="ARBA" id="ARBA00022695"/>
    </source>
</evidence>
<dbReference type="SUPFAM" id="SSF47789">
    <property type="entry name" value="C-terminal domain of RNA polymerase alpha subunit"/>
    <property type="match status" value="1"/>
</dbReference>
<dbReference type="HAMAP" id="MF_00059">
    <property type="entry name" value="RNApol_bact_RpoA"/>
    <property type="match status" value="1"/>
</dbReference>
<comment type="similarity">
    <text evidence="1 11">Belongs to the RNA polymerase alpha chain family.</text>
</comment>
<dbReference type="SMART" id="SM00662">
    <property type="entry name" value="RPOLD"/>
    <property type="match status" value="1"/>
</dbReference>
<proteinExistence type="inferred from homology"/>
<name>A0A2H0BWR5_9BACT</name>
<dbReference type="InterPro" id="IPR036643">
    <property type="entry name" value="RNApol_insert_sf"/>
</dbReference>
<dbReference type="InterPro" id="IPR011263">
    <property type="entry name" value="DNA-dir_RNA_pol_RpoA/D/Rpb3"/>
</dbReference>
<evidence type="ECO:0000256" key="4">
    <source>
        <dbReference type="ARBA" id="ARBA00022478"/>
    </source>
</evidence>
<evidence type="ECO:0000256" key="1">
    <source>
        <dbReference type="ARBA" id="ARBA00007123"/>
    </source>
</evidence>
<dbReference type="CDD" id="cd06928">
    <property type="entry name" value="RNAP_alpha_NTD"/>
    <property type="match status" value="1"/>
</dbReference>
<organism evidence="13 14">
    <name type="scientific">Candidatus Roizmanbacteria bacterium CG22_combo_CG10-13_8_21_14_all_38_20</name>
    <dbReference type="NCBI Taxonomy" id="1974862"/>
    <lineage>
        <taxon>Bacteria</taxon>
        <taxon>Candidatus Roizmaniibacteriota</taxon>
    </lineage>
</organism>
<dbReference type="EMBL" id="PCTA01000003">
    <property type="protein sequence ID" value="PIP62126.1"/>
    <property type="molecule type" value="Genomic_DNA"/>
</dbReference>
<keyword evidence="5 11" id="KW-0808">Transferase</keyword>
<dbReference type="InterPro" id="IPR036603">
    <property type="entry name" value="RBP11-like"/>
</dbReference>
<reference evidence="13 14" key="1">
    <citation type="submission" date="2017-09" db="EMBL/GenBank/DDBJ databases">
        <title>Depth-based differentiation of microbial function through sediment-hosted aquifers and enrichment of novel symbionts in the deep terrestrial subsurface.</title>
        <authorList>
            <person name="Probst A.J."/>
            <person name="Ladd B."/>
            <person name="Jarett J.K."/>
            <person name="Geller-Mcgrath D.E."/>
            <person name="Sieber C.M."/>
            <person name="Emerson J.B."/>
            <person name="Anantharaman K."/>
            <person name="Thomas B.C."/>
            <person name="Malmstrom R."/>
            <person name="Stieglmeier M."/>
            <person name="Klingl A."/>
            <person name="Woyke T."/>
            <person name="Ryan C.M."/>
            <person name="Banfield J.F."/>
        </authorList>
    </citation>
    <scope>NUCLEOTIDE SEQUENCE [LARGE SCALE GENOMIC DNA]</scope>
    <source>
        <strain evidence="13">CG22_combo_CG10-13_8_21_14_all_38_20</strain>
    </source>
</reference>
<comment type="caution">
    <text evidence="13">The sequence shown here is derived from an EMBL/GenBank/DDBJ whole genome shotgun (WGS) entry which is preliminary data.</text>
</comment>
<dbReference type="NCBIfam" id="NF003519">
    <property type="entry name" value="PRK05182.2-5"/>
    <property type="match status" value="1"/>
</dbReference>
<feature type="domain" description="DNA-directed RNA polymerase RpoA/D/Rpb3-type" evidence="12">
    <location>
        <begin position="15"/>
        <end position="221"/>
    </location>
</feature>
<evidence type="ECO:0000313" key="14">
    <source>
        <dbReference type="Proteomes" id="UP000231246"/>
    </source>
</evidence>
<dbReference type="InterPro" id="IPR011260">
    <property type="entry name" value="RNAP_asu_C"/>
</dbReference>
<evidence type="ECO:0000259" key="12">
    <source>
        <dbReference type="SMART" id="SM00662"/>
    </source>
</evidence>
<dbReference type="EC" id="2.7.7.6" evidence="2 11"/>
<accession>A0A2H0BWR5</accession>
<dbReference type="GO" id="GO:0003899">
    <property type="term" value="F:DNA-directed RNA polymerase activity"/>
    <property type="evidence" value="ECO:0007669"/>
    <property type="project" value="UniProtKB-UniRule"/>
</dbReference>
<dbReference type="Gene3D" id="3.30.1360.10">
    <property type="entry name" value="RNA polymerase, RBP11-like subunit"/>
    <property type="match status" value="1"/>
</dbReference>
<dbReference type="InterPro" id="IPR011773">
    <property type="entry name" value="DNA-dir_RpoA"/>
</dbReference>
<evidence type="ECO:0000256" key="8">
    <source>
        <dbReference type="ARBA" id="ARBA00032524"/>
    </source>
</evidence>
<gene>
    <name evidence="11" type="primary">rpoA</name>
    <name evidence="13" type="ORF">COW99_00370</name>
</gene>
<dbReference type="SUPFAM" id="SSF55257">
    <property type="entry name" value="RBP11-like subunits of RNA polymerase"/>
    <property type="match status" value="1"/>
</dbReference>
<dbReference type="Pfam" id="PF01000">
    <property type="entry name" value="RNA_pol_A_bac"/>
    <property type="match status" value="1"/>
</dbReference>
<dbReference type="GO" id="GO:0046983">
    <property type="term" value="F:protein dimerization activity"/>
    <property type="evidence" value="ECO:0007669"/>
    <property type="project" value="InterPro"/>
</dbReference>
<dbReference type="AlphaFoldDB" id="A0A2H0BWR5"/>
<feature type="region of interest" description="Alpha C-terminal domain (alpha-CTD)" evidence="11">
    <location>
        <begin position="234"/>
        <end position="297"/>
    </location>
</feature>
<keyword evidence="7 11" id="KW-0804">Transcription</keyword>
<dbReference type="Gene3D" id="2.170.120.12">
    <property type="entry name" value="DNA-directed RNA polymerase, insert domain"/>
    <property type="match status" value="1"/>
</dbReference>
<comment type="subunit">
    <text evidence="11">Homodimer. The RNAP catalytic core consists of 2 alpha, 1 beta, 1 beta' and 1 omega subunit. When a sigma factor is associated with the core the holoenzyme is formed, which can initiate transcription.</text>
</comment>
<dbReference type="Pfam" id="PF03118">
    <property type="entry name" value="RNA_pol_A_CTD"/>
    <property type="match status" value="1"/>
</dbReference>
<comment type="domain">
    <text evidence="11">The N-terminal domain is essential for RNAP assembly and basal transcription, whereas the C-terminal domain is involved in interaction with transcriptional regulators and with upstream promoter elements.</text>
</comment>
<dbReference type="Pfam" id="PF01193">
    <property type="entry name" value="RNA_pol_L"/>
    <property type="match status" value="1"/>
</dbReference>
<comment type="function">
    <text evidence="11">DNA-dependent RNA polymerase catalyzes the transcription of DNA into RNA using the four ribonucleoside triphosphates as substrates.</text>
</comment>
<evidence type="ECO:0000256" key="5">
    <source>
        <dbReference type="ARBA" id="ARBA00022679"/>
    </source>
</evidence>
<sequence>MQDFEVKAIEEKLGYAKLEITPLAQGYGDTIGNALRRILISSLPGAAATKVKIKGVQHRFSTLVGMKEDVIELLLNLKEVRFDLKGSDSAQVKLSKSGPGLITAGDFELSGGVEVVNKDQVLANLANKNNKLEMEVDVESGYGYSPFEERKLEKVGLLPIDAVYSPVLRVSYKVEETRVGRMTNLDRLILEVWTDGTISPQDAVKQSAKILSQYMTRISGGETISAPLAVEEKDEESVEALELNTRVENALKKEGIETVRQLAQYKRADVKKIKNMGQKSVQEIKEKLEDRGLSFKE</sequence>
<dbReference type="GO" id="GO:0005737">
    <property type="term" value="C:cytoplasm"/>
    <property type="evidence" value="ECO:0007669"/>
    <property type="project" value="UniProtKB-ARBA"/>
</dbReference>
<evidence type="ECO:0000256" key="2">
    <source>
        <dbReference type="ARBA" id="ARBA00012418"/>
    </source>
</evidence>
<dbReference type="NCBIfam" id="TIGR02027">
    <property type="entry name" value="rpoA"/>
    <property type="match status" value="1"/>
</dbReference>
<dbReference type="Gene3D" id="1.10.150.20">
    <property type="entry name" value="5' to 3' exonuclease, C-terminal subdomain"/>
    <property type="match status" value="1"/>
</dbReference>
<dbReference type="GO" id="GO:0000428">
    <property type="term" value="C:DNA-directed RNA polymerase complex"/>
    <property type="evidence" value="ECO:0007669"/>
    <property type="project" value="UniProtKB-KW"/>
</dbReference>
<evidence type="ECO:0000256" key="3">
    <source>
        <dbReference type="ARBA" id="ARBA00015972"/>
    </source>
</evidence>
<keyword evidence="4 11" id="KW-0240">DNA-directed RNA polymerase</keyword>
<dbReference type="SUPFAM" id="SSF56553">
    <property type="entry name" value="Insert subdomain of RNA polymerase alpha subunit"/>
    <property type="match status" value="1"/>
</dbReference>
<protein>
    <recommendedName>
        <fullName evidence="3 11">DNA-directed RNA polymerase subunit alpha</fullName>
        <shortName evidence="11">RNAP subunit alpha</shortName>
        <ecNumber evidence="2 11">2.7.7.6</ecNumber>
    </recommendedName>
    <alternativeName>
        <fullName evidence="9 11">RNA polymerase subunit alpha</fullName>
    </alternativeName>
    <alternativeName>
        <fullName evidence="8 11">Transcriptase subunit alpha</fullName>
    </alternativeName>
</protein>
<keyword evidence="6 11" id="KW-0548">Nucleotidyltransferase</keyword>